<dbReference type="AlphaFoldDB" id="A0A0E9WUZ2"/>
<accession>A0A0E9WUZ2</accession>
<dbReference type="EMBL" id="GBXM01015254">
    <property type="protein sequence ID" value="JAH93323.1"/>
    <property type="molecule type" value="Transcribed_RNA"/>
</dbReference>
<name>A0A0E9WUZ2_ANGAN</name>
<protein>
    <submittedName>
        <fullName evidence="1">Uncharacterized protein</fullName>
    </submittedName>
</protein>
<reference evidence="1" key="2">
    <citation type="journal article" date="2015" name="Fish Shellfish Immunol.">
        <title>Early steps in the European eel (Anguilla anguilla)-Vibrio vulnificus interaction in the gills: Role of the RtxA13 toxin.</title>
        <authorList>
            <person name="Callol A."/>
            <person name="Pajuelo D."/>
            <person name="Ebbesson L."/>
            <person name="Teles M."/>
            <person name="MacKenzie S."/>
            <person name="Amaro C."/>
        </authorList>
    </citation>
    <scope>NUCLEOTIDE SEQUENCE</scope>
</reference>
<proteinExistence type="predicted"/>
<evidence type="ECO:0000313" key="1">
    <source>
        <dbReference type="EMBL" id="JAH93323.1"/>
    </source>
</evidence>
<sequence>MHLYHVFTSNSCNSYSHSLCFSSIKDINCLEKWICSVSHRSKQEI</sequence>
<reference evidence="1" key="1">
    <citation type="submission" date="2014-11" db="EMBL/GenBank/DDBJ databases">
        <authorList>
            <person name="Amaro Gonzalez C."/>
        </authorList>
    </citation>
    <scope>NUCLEOTIDE SEQUENCE</scope>
</reference>
<organism evidence="1">
    <name type="scientific">Anguilla anguilla</name>
    <name type="common">European freshwater eel</name>
    <name type="synonym">Muraena anguilla</name>
    <dbReference type="NCBI Taxonomy" id="7936"/>
    <lineage>
        <taxon>Eukaryota</taxon>
        <taxon>Metazoa</taxon>
        <taxon>Chordata</taxon>
        <taxon>Craniata</taxon>
        <taxon>Vertebrata</taxon>
        <taxon>Euteleostomi</taxon>
        <taxon>Actinopterygii</taxon>
        <taxon>Neopterygii</taxon>
        <taxon>Teleostei</taxon>
        <taxon>Anguilliformes</taxon>
        <taxon>Anguillidae</taxon>
        <taxon>Anguilla</taxon>
    </lineage>
</organism>